<evidence type="ECO:0000256" key="1">
    <source>
        <dbReference type="SAM" id="Phobius"/>
    </source>
</evidence>
<evidence type="ECO:0000313" key="2">
    <source>
        <dbReference type="EMBL" id="KLV10947.1"/>
    </source>
</evidence>
<protein>
    <submittedName>
        <fullName evidence="2">Uncharacterized protein</fullName>
    </submittedName>
</protein>
<dbReference type="AlphaFoldDB" id="A0A0J1K9D9"/>
<feature type="transmembrane region" description="Helical" evidence="1">
    <location>
        <begin position="27"/>
        <end position="47"/>
    </location>
</feature>
<comment type="caution">
    <text evidence="2">The sequence shown here is derived from an EMBL/GenBank/DDBJ whole genome shotgun (WGS) entry which is preliminary data.</text>
</comment>
<feature type="transmembrane region" description="Helical" evidence="1">
    <location>
        <begin position="294"/>
        <end position="313"/>
    </location>
</feature>
<accession>A0A0J1K9D9</accession>
<gene>
    <name evidence="2" type="ORF">ABT57_03300</name>
</gene>
<organism evidence="2 3">
    <name type="scientific">Photobacterium ganghwense</name>
    <dbReference type="NCBI Taxonomy" id="320778"/>
    <lineage>
        <taxon>Bacteria</taxon>
        <taxon>Pseudomonadati</taxon>
        <taxon>Pseudomonadota</taxon>
        <taxon>Gammaproteobacteria</taxon>
        <taxon>Vibrionales</taxon>
        <taxon>Vibrionaceae</taxon>
        <taxon>Photobacterium</taxon>
    </lineage>
</organism>
<dbReference type="Proteomes" id="UP000035909">
    <property type="component" value="Unassembled WGS sequence"/>
</dbReference>
<keyword evidence="1" id="KW-0472">Membrane</keyword>
<keyword evidence="1" id="KW-0812">Transmembrane</keyword>
<sequence>MLLLAMSYSVIMSVVWVDYLDGGILDVIRYFLHFLFFISPFYIAYSFNKSDFNIGISDFKKVAFGSLLTSLILAGIETYFRFFESSKILVLKGGYDIDRVESGISMGLSTSNFYSFKYASFMFTDSNGLAIILVSLLALTLVLKFRILSIFSCVLIFLTLSRSAYLGAFLTFFIYLLFFNSSLKASLKISLLLVFSSLSLVAFYLMIISITSFNDGSLTTKFDILASLSKVGFVNLKELIFGFGIDHGNYVYSPGENYYAHILFALTLGQVGLLGTTLYLMLIIYLCYCYSFKLVILFFVPFLFMGLSLASPWEPAPFVYLLVAYYATRNQEPLA</sequence>
<keyword evidence="1" id="KW-1133">Transmembrane helix</keyword>
<reference evidence="2 3" key="1">
    <citation type="submission" date="2015-05" db="EMBL/GenBank/DDBJ databases">
        <title>Photobacterium galathea sp. nov.</title>
        <authorList>
            <person name="Machado H."/>
            <person name="Gram L."/>
        </authorList>
    </citation>
    <scope>NUCLEOTIDE SEQUENCE [LARGE SCALE GENOMIC DNA]</scope>
    <source>
        <strain evidence="2 3">DSM 22954</strain>
    </source>
</reference>
<feature type="transmembrane region" description="Helical" evidence="1">
    <location>
        <begin position="163"/>
        <end position="179"/>
    </location>
</feature>
<evidence type="ECO:0000313" key="3">
    <source>
        <dbReference type="Proteomes" id="UP000035909"/>
    </source>
</evidence>
<feature type="transmembrane region" description="Helical" evidence="1">
    <location>
        <begin position="59"/>
        <end position="80"/>
    </location>
</feature>
<feature type="transmembrane region" description="Helical" evidence="1">
    <location>
        <begin position="128"/>
        <end position="157"/>
    </location>
</feature>
<proteinExistence type="predicted"/>
<dbReference type="PATRIC" id="fig|320778.3.peg.709"/>
<feature type="transmembrane region" description="Helical" evidence="1">
    <location>
        <begin position="258"/>
        <end position="287"/>
    </location>
</feature>
<keyword evidence="3" id="KW-1185">Reference proteome</keyword>
<dbReference type="STRING" id="320778.ABT57_03300"/>
<name>A0A0J1K9D9_9GAMM</name>
<dbReference type="EMBL" id="LDOU01000004">
    <property type="protein sequence ID" value="KLV10947.1"/>
    <property type="molecule type" value="Genomic_DNA"/>
</dbReference>
<feature type="transmembrane region" description="Helical" evidence="1">
    <location>
        <begin position="191"/>
        <end position="213"/>
    </location>
</feature>